<evidence type="ECO:0000256" key="7">
    <source>
        <dbReference type="ARBA" id="ARBA00022786"/>
    </source>
</evidence>
<feature type="domain" description="RING-type" evidence="10">
    <location>
        <begin position="219"/>
        <end position="431"/>
    </location>
</feature>
<feature type="region of interest" description="Disordered" evidence="9">
    <location>
        <begin position="603"/>
        <end position="654"/>
    </location>
</feature>
<evidence type="ECO:0000256" key="1">
    <source>
        <dbReference type="ARBA" id="ARBA00001798"/>
    </source>
</evidence>
<evidence type="ECO:0000256" key="5">
    <source>
        <dbReference type="ARBA" id="ARBA00022737"/>
    </source>
</evidence>
<dbReference type="CDD" id="cd16773">
    <property type="entry name" value="RING-HC_RBR_TRIAD1"/>
    <property type="match status" value="1"/>
</dbReference>
<evidence type="ECO:0000313" key="11">
    <source>
        <dbReference type="EMBL" id="CEM48658.1"/>
    </source>
</evidence>
<evidence type="ECO:0000256" key="8">
    <source>
        <dbReference type="ARBA" id="ARBA00022833"/>
    </source>
</evidence>
<dbReference type="SMART" id="SM00647">
    <property type="entry name" value="IBR"/>
    <property type="match status" value="2"/>
</dbReference>
<dbReference type="PhylomeDB" id="A0A0G4HVZ1"/>
<feature type="compositionally biased region" description="Gly residues" evidence="9">
    <location>
        <begin position="610"/>
        <end position="654"/>
    </location>
</feature>
<dbReference type="VEuPathDB" id="CryptoDB:Cvel_8965"/>
<dbReference type="EC" id="2.3.2.31" evidence="2"/>
<dbReference type="GO" id="GO:0016567">
    <property type="term" value="P:protein ubiquitination"/>
    <property type="evidence" value="ECO:0007669"/>
    <property type="project" value="InterPro"/>
</dbReference>
<evidence type="ECO:0000256" key="3">
    <source>
        <dbReference type="ARBA" id="ARBA00022679"/>
    </source>
</evidence>
<evidence type="ECO:0000259" key="10">
    <source>
        <dbReference type="PROSITE" id="PS51873"/>
    </source>
</evidence>
<accession>A0A0G4HVZ1</accession>
<evidence type="ECO:0000256" key="2">
    <source>
        <dbReference type="ARBA" id="ARBA00012251"/>
    </source>
</evidence>
<dbReference type="AlphaFoldDB" id="A0A0G4HVZ1"/>
<proteinExistence type="predicted"/>
<dbReference type="Gene3D" id="3.30.40.10">
    <property type="entry name" value="Zinc/RING finger domain, C3HC4 (zinc finger)"/>
    <property type="match status" value="1"/>
</dbReference>
<dbReference type="InterPro" id="IPR044066">
    <property type="entry name" value="TRIAD_supradom"/>
</dbReference>
<keyword evidence="3" id="KW-0808">Transferase</keyword>
<name>A0A0G4HVZ1_9ALVE</name>
<dbReference type="InterPro" id="IPR002867">
    <property type="entry name" value="IBR_dom"/>
</dbReference>
<keyword evidence="7" id="KW-0833">Ubl conjugation pathway</keyword>
<dbReference type="Pfam" id="PF01485">
    <property type="entry name" value="IBR"/>
    <property type="match status" value="1"/>
</dbReference>
<dbReference type="GO" id="GO:0061630">
    <property type="term" value="F:ubiquitin protein ligase activity"/>
    <property type="evidence" value="ECO:0007669"/>
    <property type="project" value="UniProtKB-EC"/>
</dbReference>
<evidence type="ECO:0000256" key="6">
    <source>
        <dbReference type="ARBA" id="ARBA00022771"/>
    </source>
</evidence>
<sequence length="654" mass="71882">MGDPGDGSPSFEGGTDASFSYSFENDDNYAGRGESDPVFESDNSPVERVTTDEFHRKMDNRRKRDNFRILTLADLEKKKNDLRAEAAELLGVHPDVAEFLLRKKGWNTDILSEDWFGDSQAVLDALKLPAIDGAIEEASEAGGEGEGDADAMADGSQEDGDAVEFESDGGDMDEDGGEEEGQGDAGGTADMEDTDAGDAASSASPPAVAPAAAAGSVSTEFFCPIMCMDCPMEETDALPCGHRYSNDCWENYLETAIADGSALEKRCPEPGCGCVVRDRLWHKFLSEKSVEKFNYFKVRSFVEQGDSDKYKWCAGTNCNLAFEMHGAIEAVILASVKCNCGFQSCPFCPDEPHLPVPCDLALKWKQKNQSEADNVTWILVHTKMCPKCKNPVEKNGGCMHMTCRCRFEFCWVCMGDWHKHTGNAYNCNSFQQDAEADKKAKAKASLEKYTFYFERYNAHEHGEKIAREKTLPQFELMKETLHASSRPLIELEFLSDAVKQVIMCRMFLKWTYAYGYYAELSVADKHLFEFHQGQLEKFLDVLHHEIESADVNKLIHDEKSNEPFFKFKLSLAHLTKVVGEFFDKMGDFLREDLIAKVYDSAASREDDGGGADGSNGGQQGKGRGRGGIMGAVRGMLGGGRGGARSGSVGSGGSG</sequence>
<feature type="region of interest" description="Disordered" evidence="9">
    <location>
        <begin position="1"/>
        <end position="50"/>
    </location>
</feature>
<protein>
    <recommendedName>
        <fullName evidence="2">RBR-type E3 ubiquitin transferase</fullName>
        <ecNumber evidence="2">2.3.2.31</ecNumber>
    </recommendedName>
</protein>
<dbReference type="EMBL" id="CDMZ01004103">
    <property type="protein sequence ID" value="CEM48658.1"/>
    <property type="molecule type" value="Genomic_DNA"/>
</dbReference>
<evidence type="ECO:0000256" key="9">
    <source>
        <dbReference type="SAM" id="MobiDB-lite"/>
    </source>
</evidence>
<keyword evidence="4" id="KW-0479">Metal-binding</keyword>
<keyword evidence="5" id="KW-0677">Repeat</keyword>
<comment type="catalytic activity">
    <reaction evidence="1">
        <text>[E2 ubiquitin-conjugating enzyme]-S-ubiquitinyl-L-cysteine + [acceptor protein]-L-lysine = [E2 ubiquitin-conjugating enzyme]-L-cysteine + [acceptor protein]-N(6)-ubiquitinyl-L-lysine.</text>
        <dbReference type="EC" id="2.3.2.31"/>
    </reaction>
</comment>
<reference evidence="11" key="1">
    <citation type="submission" date="2014-11" db="EMBL/GenBank/DDBJ databases">
        <authorList>
            <person name="Otto D Thomas"/>
            <person name="Naeem Raeece"/>
        </authorList>
    </citation>
    <scope>NUCLEOTIDE SEQUENCE</scope>
</reference>
<dbReference type="SUPFAM" id="SSF57850">
    <property type="entry name" value="RING/U-box"/>
    <property type="match status" value="2"/>
</dbReference>
<feature type="region of interest" description="Disordered" evidence="9">
    <location>
        <begin position="138"/>
        <end position="207"/>
    </location>
</feature>
<dbReference type="PROSITE" id="PS51873">
    <property type="entry name" value="TRIAD"/>
    <property type="match status" value="1"/>
</dbReference>
<dbReference type="Pfam" id="PF22191">
    <property type="entry name" value="IBR_1"/>
    <property type="match status" value="1"/>
</dbReference>
<feature type="compositionally biased region" description="Low complexity" evidence="9">
    <location>
        <begin position="197"/>
        <end position="207"/>
    </location>
</feature>
<evidence type="ECO:0000256" key="4">
    <source>
        <dbReference type="ARBA" id="ARBA00022723"/>
    </source>
</evidence>
<keyword evidence="6" id="KW-0863">Zinc-finger</keyword>
<dbReference type="FunFam" id="3.30.40.10:FF:000019">
    <property type="entry name" value="RBR-type E3 ubiquitin transferase"/>
    <property type="match status" value="1"/>
</dbReference>
<dbReference type="InterPro" id="IPR013083">
    <property type="entry name" value="Znf_RING/FYVE/PHD"/>
</dbReference>
<dbReference type="GO" id="GO:0008270">
    <property type="term" value="F:zinc ion binding"/>
    <property type="evidence" value="ECO:0007669"/>
    <property type="project" value="UniProtKB-KW"/>
</dbReference>
<feature type="compositionally biased region" description="Acidic residues" evidence="9">
    <location>
        <begin position="138"/>
        <end position="182"/>
    </location>
</feature>
<dbReference type="PANTHER" id="PTHR11685">
    <property type="entry name" value="RBR FAMILY RING FINGER AND IBR DOMAIN-CONTAINING"/>
    <property type="match status" value="1"/>
</dbReference>
<dbReference type="InterPro" id="IPR031127">
    <property type="entry name" value="E3_UB_ligase_RBR"/>
</dbReference>
<dbReference type="Gene3D" id="1.20.120.1750">
    <property type="match status" value="1"/>
</dbReference>
<organism evidence="11">
    <name type="scientific">Chromera velia CCMP2878</name>
    <dbReference type="NCBI Taxonomy" id="1169474"/>
    <lineage>
        <taxon>Eukaryota</taxon>
        <taxon>Sar</taxon>
        <taxon>Alveolata</taxon>
        <taxon>Colpodellida</taxon>
        <taxon>Chromeraceae</taxon>
        <taxon>Chromera</taxon>
    </lineage>
</organism>
<keyword evidence="8" id="KW-0862">Zinc</keyword>
<gene>
    <name evidence="11" type="ORF">Cvel_8965</name>
</gene>